<keyword evidence="4" id="KW-1185">Reference proteome</keyword>
<accession>A0AAD4LR72</accession>
<proteinExistence type="predicted"/>
<organism evidence="3 4">
    <name type="scientific">Lactarius akahatsu</name>
    <dbReference type="NCBI Taxonomy" id="416441"/>
    <lineage>
        <taxon>Eukaryota</taxon>
        <taxon>Fungi</taxon>
        <taxon>Dikarya</taxon>
        <taxon>Basidiomycota</taxon>
        <taxon>Agaricomycotina</taxon>
        <taxon>Agaricomycetes</taxon>
        <taxon>Russulales</taxon>
        <taxon>Russulaceae</taxon>
        <taxon>Lactarius</taxon>
    </lineage>
</organism>
<feature type="transmembrane region" description="Helical" evidence="2">
    <location>
        <begin position="69"/>
        <end position="89"/>
    </location>
</feature>
<gene>
    <name evidence="3" type="ORF">EDB92DRAFT_2112052</name>
</gene>
<keyword evidence="2" id="KW-0812">Transmembrane</keyword>
<keyword evidence="2" id="KW-1133">Transmembrane helix</keyword>
<dbReference type="Proteomes" id="UP001201163">
    <property type="component" value="Unassembled WGS sequence"/>
</dbReference>
<name>A0AAD4LR72_9AGAM</name>
<evidence type="ECO:0000256" key="2">
    <source>
        <dbReference type="SAM" id="Phobius"/>
    </source>
</evidence>
<keyword evidence="2" id="KW-0472">Membrane</keyword>
<evidence type="ECO:0000313" key="3">
    <source>
        <dbReference type="EMBL" id="KAH8997308.1"/>
    </source>
</evidence>
<reference evidence="3" key="1">
    <citation type="submission" date="2022-01" db="EMBL/GenBank/DDBJ databases">
        <title>Comparative genomics reveals a dynamic genome evolution in the ectomycorrhizal milk-cap (Lactarius) mushrooms.</title>
        <authorList>
            <consortium name="DOE Joint Genome Institute"/>
            <person name="Lebreton A."/>
            <person name="Tang N."/>
            <person name="Kuo A."/>
            <person name="LaButti K."/>
            <person name="Drula E."/>
            <person name="Barry K."/>
            <person name="Clum A."/>
            <person name="Lipzen A."/>
            <person name="Mousain D."/>
            <person name="Ng V."/>
            <person name="Wang R."/>
            <person name="Wang X."/>
            <person name="Dai Y."/>
            <person name="Henrissat B."/>
            <person name="Grigoriev I.V."/>
            <person name="Guerin-Laguette A."/>
            <person name="Yu F."/>
            <person name="Martin F.M."/>
        </authorList>
    </citation>
    <scope>NUCLEOTIDE SEQUENCE</scope>
    <source>
        <strain evidence="3">QP</strain>
    </source>
</reference>
<evidence type="ECO:0000313" key="4">
    <source>
        <dbReference type="Proteomes" id="UP001201163"/>
    </source>
</evidence>
<feature type="transmembrane region" description="Helical" evidence="2">
    <location>
        <begin position="36"/>
        <end position="57"/>
    </location>
</feature>
<sequence length="155" mass="16322">MADFVQGLDASKLILAEAALSFVVSPFSSPAYNLPVFLFGLYFSGFLGASALFDIIWFTQNSQNTLVKLISILILLLKGPTFFAFAGTLNSRGVSGINLRGGEFGGTTVWSMPGGFTSGGREGYQTVESEIQRPVAGNHPPAANPPPAPGAYQSV</sequence>
<dbReference type="EMBL" id="JAKELL010000007">
    <property type="protein sequence ID" value="KAH8997308.1"/>
    <property type="molecule type" value="Genomic_DNA"/>
</dbReference>
<comment type="caution">
    <text evidence="3">The sequence shown here is derived from an EMBL/GenBank/DDBJ whole genome shotgun (WGS) entry which is preliminary data.</text>
</comment>
<feature type="region of interest" description="Disordered" evidence="1">
    <location>
        <begin position="135"/>
        <end position="155"/>
    </location>
</feature>
<protein>
    <submittedName>
        <fullName evidence="3">Uncharacterized protein</fullName>
    </submittedName>
</protein>
<evidence type="ECO:0000256" key="1">
    <source>
        <dbReference type="SAM" id="MobiDB-lite"/>
    </source>
</evidence>
<dbReference type="AlphaFoldDB" id="A0AAD4LR72"/>